<evidence type="ECO:0000313" key="3">
    <source>
        <dbReference type="Proteomes" id="UP000269076"/>
    </source>
</evidence>
<proteinExistence type="predicted"/>
<sequence length="412" mass="46224">MEKEQTDTFTTTEYIDGFQYKIDLDIPLANNGLRFFATSEGYFDFVNNRYIYQYIDHLGNVRLSFTREGGEAIMVEKADYYAFGLKHNGTVGDRSSVNYNYEYNGKELQEETGMYDYGARFYMPDLGRWGVTDPLAEQMRRHSPYNYAYNNPITFIDPDGRRPEAGQSGIYYDWDMGQYIDSSTGSVSSFDAAMTQYSSNSGSSYVTHSLAAFGGSGGGGPSFQFPKGTEAYYQKNYPAFFDFVKNQLPNMVADSKFMKALSSASGFSMDELTESFKYGKGMYLKALELPFGNAEYLYGGITEGNTRNTSAIDISALDWFEKANRNPQSIEGLTNLMYMSALIAHETGHWGDDVKRTVKYDSVGLSTQYGDVGNFFEHRAFGGGIGSYKNGISGSIKNYVQANFILLQSIFK</sequence>
<gene>
    <name evidence="2" type="ORF">EG340_18090</name>
</gene>
<dbReference type="PANTHER" id="PTHR32305">
    <property type="match status" value="1"/>
</dbReference>
<accession>A0A3G6N4B3</accession>
<protein>
    <recommendedName>
        <fullName evidence="1">Tox-MPTase3 domain-containing protein</fullName>
    </recommendedName>
</protein>
<dbReference type="Pfam" id="PF15639">
    <property type="entry name" value="Tox-MPTase3"/>
    <property type="match status" value="1"/>
</dbReference>
<dbReference type="PANTHER" id="PTHR32305:SF15">
    <property type="entry name" value="PROTEIN RHSA-RELATED"/>
    <property type="match status" value="1"/>
</dbReference>
<dbReference type="RefSeq" id="WP_123887162.1">
    <property type="nucleotide sequence ID" value="NZ_CP033928.1"/>
</dbReference>
<dbReference type="InterPro" id="IPR022385">
    <property type="entry name" value="Rhs_assc_core"/>
</dbReference>
<dbReference type="Proteomes" id="UP000269076">
    <property type="component" value="Chromosome"/>
</dbReference>
<organism evidence="2 3">
    <name type="scientific">Chryseobacterium indoltheticum</name>
    <dbReference type="NCBI Taxonomy" id="254"/>
    <lineage>
        <taxon>Bacteria</taxon>
        <taxon>Pseudomonadati</taxon>
        <taxon>Bacteroidota</taxon>
        <taxon>Flavobacteriia</taxon>
        <taxon>Flavobacteriales</taxon>
        <taxon>Weeksellaceae</taxon>
        <taxon>Chryseobacterium group</taxon>
        <taxon>Chryseobacterium</taxon>
    </lineage>
</organism>
<reference evidence="2 3" key="1">
    <citation type="submission" date="2018-11" db="EMBL/GenBank/DDBJ databases">
        <title>Proposal to divide the Flavobacteriaceae and reorganize its genera based on Amino Acid Identity values calculated from whole genome sequences.</title>
        <authorList>
            <person name="Nicholson A.C."/>
            <person name="Gulvik C.A."/>
            <person name="Whitney A.M."/>
            <person name="Humrighouse B.W."/>
            <person name="Bell M."/>
            <person name="Holmes B."/>
            <person name="Steigerwalt A."/>
            <person name="Villarma A."/>
            <person name="Sheth M."/>
            <person name="Batra D."/>
            <person name="Pryor J."/>
            <person name="Bernardet J.-F."/>
            <person name="Hugo C."/>
            <person name="Kampfer P."/>
            <person name="Newman J."/>
            <person name="Mcquiston J.R."/>
        </authorList>
    </citation>
    <scope>NUCLEOTIDE SEQUENCE [LARGE SCALE GENOMIC DNA]</scope>
    <source>
        <strain evidence="2 3">G0211</strain>
    </source>
</reference>
<dbReference type="Gene3D" id="2.180.10.10">
    <property type="entry name" value="RHS repeat-associated core"/>
    <property type="match status" value="1"/>
</dbReference>
<dbReference type="InterPro" id="IPR028913">
    <property type="entry name" value="Tox-MPTase3_dom"/>
</dbReference>
<feature type="domain" description="Tox-MPTase3" evidence="1">
    <location>
        <begin position="234"/>
        <end position="382"/>
    </location>
</feature>
<evidence type="ECO:0000313" key="2">
    <source>
        <dbReference type="EMBL" id="AZA62812.1"/>
    </source>
</evidence>
<name>A0A3G6N4B3_9FLAO</name>
<evidence type="ECO:0000259" key="1">
    <source>
        <dbReference type="Pfam" id="PF15639"/>
    </source>
</evidence>
<dbReference type="AlphaFoldDB" id="A0A3G6N4B3"/>
<dbReference type="EMBL" id="CP033928">
    <property type="protein sequence ID" value="AZA62812.1"/>
    <property type="molecule type" value="Genomic_DNA"/>
</dbReference>
<dbReference type="NCBIfam" id="TIGR03696">
    <property type="entry name" value="Rhs_assc_core"/>
    <property type="match status" value="1"/>
</dbReference>
<dbReference type="InterPro" id="IPR050708">
    <property type="entry name" value="T6SS_VgrG/RHS"/>
</dbReference>